<keyword evidence="5" id="KW-1185">Reference proteome</keyword>
<keyword evidence="1" id="KW-0175">Coiled coil</keyword>
<dbReference type="InterPro" id="IPR007813">
    <property type="entry name" value="PilN"/>
</dbReference>
<proteinExistence type="predicted"/>
<sequence>MAKINLLPWRAERQRQRQKEFQLMMGGAAVIGLVLSGLWYLYNVNQISGQTERNTYLEAEIVKIDKEIEEIKTLNQKRDDLLARKTAVEKLQANRFQMVHLFDAIVRTLPEGVVLTSIKQEGEILTLDGRSQSNARVATYMRNLESSGWMTNPQVNVIEVGGAPANGTITSSENLMPYLFTLKVNLANPNAPRDPNAEPTPDPIPVQMTQQPAASVTPVVQNTVDKMTSTQPAPPAQPGAPATAPAPQPASAPQVAPNQTPGK</sequence>
<evidence type="ECO:0000313" key="4">
    <source>
        <dbReference type="EMBL" id="QYR53376.1"/>
    </source>
</evidence>
<name>A0ABX8WRB9_9GAMM</name>
<evidence type="ECO:0000256" key="2">
    <source>
        <dbReference type="SAM" id="MobiDB-lite"/>
    </source>
</evidence>
<feature type="transmembrane region" description="Helical" evidence="3">
    <location>
        <begin position="21"/>
        <end position="42"/>
    </location>
</feature>
<evidence type="ECO:0000256" key="1">
    <source>
        <dbReference type="SAM" id="Coils"/>
    </source>
</evidence>
<dbReference type="Proteomes" id="UP000824755">
    <property type="component" value="Chromosome"/>
</dbReference>
<accession>A0ABX8WRB9</accession>
<keyword evidence="3" id="KW-0812">Transmembrane</keyword>
<dbReference type="RefSeq" id="WP_220380192.1">
    <property type="nucleotide sequence ID" value="NZ_CP080544.1"/>
</dbReference>
<dbReference type="PANTHER" id="PTHR40278">
    <property type="entry name" value="DNA UTILIZATION PROTEIN HOFN"/>
    <property type="match status" value="1"/>
</dbReference>
<dbReference type="Pfam" id="PF05137">
    <property type="entry name" value="PilN"/>
    <property type="match status" value="1"/>
</dbReference>
<dbReference type="InterPro" id="IPR052534">
    <property type="entry name" value="Extracell_DNA_Util/SecSys_Comp"/>
</dbReference>
<protein>
    <submittedName>
        <fullName evidence="4">PilN domain-containing protein</fullName>
    </submittedName>
</protein>
<feature type="compositionally biased region" description="Polar residues" evidence="2">
    <location>
        <begin position="207"/>
        <end position="230"/>
    </location>
</feature>
<keyword evidence="3" id="KW-0472">Membrane</keyword>
<dbReference type="PANTHER" id="PTHR40278:SF2">
    <property type="entry name" value="TYPE IV PILUS INNER MEMBRANE COMPONENT PILN"/>
    <property type="match status" value="1"/>
</dbReference>
<feature type="coiled-coil region" evidence="1">
    <location>
        <begin position="57"/>
        <end position="91"/>
    </location>
</feature>
<feature type="region of interest" description="Disordered" evidence="2">
    <location>
        <begin position="189"/>
        <end position="263"/>
    </location>
</feature>
<evidence type="ECO:0000313" key="5">
    <source>
        <dbReference type="Proteomes" id="UP000824755"/>
    </source>
</evidence>
<gene>
    <name evidence="4" type="ORF">H8L67_02370</name>
</gene>
<evidence type="ECO:0000256" key="3">
    <source>
        <dbReference type="SAM" id="Phobius"/>
    </source>
</evidence>
<dbReference type="EMBL" id="CP080544">
    <property type="protein sequence ID" value="QYR53376.1"/>
    <property type="molecule type" value="Genomic_DNA"/>
</dbReference>
<reference evidence="4 5" key="1">
    <citation type="submission" date="2021-08" db="EMBL/GenBank/DDBJ databases">
        <title>Lysobacter sp. strain CJ11 Genome sequencing and assembly.</title>
        <authorList>
            <person name="Kim I."/>
        </authorList>
    </citation>
    <scope>NUCLEOTIDE SEQUENCE [LARGE SCALE GENOMIC DNA]</scope>
    <source>
        <strain evidence="4 5">CJ11</strain>
    </source>
</reference>
<keyword evidence="3" id="KW-1133">Transmembrane helix</keyword>
<organism evidence="4 5">
    <name type="scientific">Lysobacter soyae</name>
    <dbReference type="NCBI Taxonomy" id="2764185"/>
    <lineage>
        <taxon>Bacteria</taxon>
        <taxon>Pseudomonadati</taxon>
        <taxon>Pseudomonadota</taxon>
        <taxon>Gammaproteobacteria</taxon>
        <taxon>Lysobacterales</taxon>
        <taxon>Lysobacteraceae</taxon>
        <taxon>Lysobacter</taxon>
    </lineage>
</organism>
<feature type="compositionally biased region" description="Pro residues" evidence="2">
    <location>
        <begin position="232"/>
        <end position="250"/>
    </location>
</feature>